<dbReference type="RefSeq" id="WP_046316135.1">
    <property type="nucleotide sequence ID" value="NZ_JBHSZT010000001.1"/>
</dbReference>
<reference evidence="1 2" key="1">
    <citation type="submission" date="2015-01" db="EMBL/GenBank/DDBJ databases">
        <title>Comparative genomics of the lactic acid bacteria isolated from the honey bee gut.</title>
        <authorList>
            <person name="Ellegaard K.M."/>
            <person name="Tamarit D."/>
            <person name="Javelind E."/>
            <person name="Olofsson T."/>
            <person name="Andersson S.G."/>
            <person name="Vasquez A."/>
        </authorList>
    </citation>
    <scope>NUCLEOTIDE SEQUENCE [LARGE SCALE GENOMIC DNA]</scope>
    <source>
        <strain evidence="1 2">Bin4</strain>
    </source>
</reference>
<dbReference type="Proteomes" id="UP000033558">
    <property type="component" value="Unassembled WGS sequence"/>
</dbReference>
<keyword evidence="2" id="KW-1185">Reference proteome</keyword>
<evidence type="ECO:0000313" key="1">
    <source>
        <dbReference type="EMBL" id="KJY62433.1"/>
    </source>
</evidence>
<name>A0A0F4LVR0_9LACO</name>
<dbReference type="HOGENOM" id="CLU_2273780_0_0_9"/>
<gene>
    <name evidence="1" type="ORF">JG30_06460</name>
</gene>
<comment type="caution">
    <text evidence="1">The sequence shown here is derived from an EMBL/GenBank/DDBJ whole genome shotgun (WGS) entry which is preliminary data.</text>
</comment>
<dbReference type="PATRIC" id="fig|1218492.5.peg.781"/>
<evidence type="ECO:0000313" key="2">
    <source>
        <dbReference type="Proteomes" id="UP000033558"/>
    </source>
</evidence>
<proteinExistence type="predicted"/>
<dbReference type="EMBL" id="JXJQ01000006">
    <property type="protein sequence ID" value="KJY62433.1"/>
    <property type="molecule type" value="Genomic_DNA"/>
</dbReference>
<protein>
    <submittedName>
        <fullName evidence="1">Uncharacterized protein</fullName>
    </submittedName>
</protein>
<sequence>MTYDQHLQQLALDNCNDVYEITCQLEELRVIKDSLVQIAGSVDQILQTAPGLEPRTSRYALEEVRDNLMLIDLSFNPVLSEMKHVSNQLQLSATKLCEHTSK</sequence>
<accession>A0A0F4LVR0</accession>
<organism evidence="1 2">
    <name type="scientific">Bombilactobacillus mellifer</name>
    <dbReference type="NCBI Taxonomy" id="1218492"/>
    <lineage>
        <taxon>Bacteria</taxon>
        <taxon>Bacillati</taxon>
        <taxon>Bacillota</taxon>
        <taxon>Bacilli</taxon>
        <taxon>Lactobacillales</taxon>
        <taxon>Lactobacillaceae</taxon>
        <taxon>Bombilactobacillus</taxon>
    </lineage>
</organism>
<dbReference type="AlphaFoldDB" id="A0A0F4LVR0"/>